<feature type="compositionally biased region" description="Basic and acidic residues" evidence="1">
    <location>
        <begin position="81"/>
        <end position="98"/>
    </location>
</feature>
<dbReference type="STRING" id="1123755.SAMN05444714_0140"/>
<dbReference type="OrthoDB" id="7159357at2"/>
<dbReference type="EMBL" id="FOZM01000001">
    <property type="protein sequence ID" value="SFR98050.1"/>
    <property type="molecule type" value="Genomic_DNA"/>
</dbReference>
<dbReference type="AlphaFoldDB" id="A0A1I6L466"/>
<dbReference type="NCBIfam" id="TIGR02098">
    <property type="entry name" value="MJ0042_CXXC"/>
    <property type="match status" value="1"/>
</dbReference>
<evidence type="ECO:0000313" key="4">
    <source>
        <dbReference type="EMBL" id="SFR98050.1"/>
    </source>
</evidence>
<feature type="transmembrane region" description="Helical" evidence="2">
    <location>
        <begin position="219"/>
        <end position="237"/>
    </location>
</feature>
<organism evidence="4 5">
    <name type="scientific">Yoonia litorea</name>
    <dbReference type="NCBI Taxonomy" id="1123755"/>
    <lineage>
        <taxon>Bacteria</taxon>
        <taxon>Pseudomonadati</taxon>
        <taxon>Pseudomonadota</taxon>
        <taxon>Alphaproteobacteria</taxon>
        <taxon>Rhodobacterales</taxon>
        <taxon>Paracoccaceae</taxon>
        <taxon>Yoonia</taxon>
    </lineage>
</organism>
<feature type="compositionally biased region" description="Low complexity" evidence="1">
    <location>
        <begin position="158"/>
        <end position="173"/>
    </location>
</feature>
<proteinExistence type="predicted"/>
<keyword evidence="2" id="KW-1133">Transmembrane helix</keyword>
<feature type="domain" description="Zinc finger/thioredoxin putative" evidence="3">
    <location>
        <begin position="1"/>
        <end position="36"/>
    </location>
</feature>
<keyword evidence="5" id="KW-1185">Reference proteome</keyword>
<evidence type="ECO:0000259" key="3">
    <source>
        <dbReference type="Pfam" id="PF13717"/>
    </source>
</evidence>
<keyword evidence="2" id="KW-0472">Membrane</keyword>
<dbReference type="InterPro" id="IPR011723">
    <property type="entry name" value="Znf/thioredoxin_put"/>
</dbReference>
<dbReference type="RefSeq" id="WP_090202694.1">
    <property type="nucleotide sequence ID" value="NZ_FOZM01000001.1"/>
</dbReference>
<feature type="region of interest" description="Disordered" evidence="1">
    <location>
        <begin position="59"/>
        <end position="173"/>
    </location>
</feature>
<dbReference type="Pfam" id="PF13717">
    <property type="entry name" value="Zn_ribbon_4"/>
    <property type="match status" value="1"/>
</dbReference>
<sequence>MRLICPKCDAQYNVADDAIPKGGRDVQCSTCGHTWFQTEMSRVLSRPVSRVLSRPIPTAVKSEATEPKNEASRDVGAYDVPHQHKDKSQTHEPKHRPVDANIANILREEASREHDVPARESEKYSSKLPERKAAPAVDLKATRERIAQMTDAEGGTRSKTTSSSAATAVAAPATANPRTIPDINEVNAVLRARDQNNSNAGITEADRVDAARRRGFRRGFLIVVALFVVIITPYVLAEQIIENLPQSRETMIRYVAVMNELRASLNVFVGSIVESVRALIAQVQP</sequence>
<feature type="compositionally biased region" description="Basic and acidic residues" evidence="1">
    <location>
        <begin position="106"/>
        <end position="133"/>
    </location>
</feature>
<accession>A0A1I6L466</accession>
<evidence type="ECO:0000313" key="5">
    <source>
        <dbReference type="Proteomes" id="UP000198926"/>
    </source>
</evidence>
<keyword evidence="2" id="KW-0812">Transmembrane</keyword>
<evidence type="ECO:0000256" key="1">
    <source>
        <dbReference type="SAM" id="MobiDB-lite"/>
    </source>
</evidence>
<name>A0A1I6L466_9RHOB</name>
<protein>
    <submittedName>
        <fullName evidence="4">MJ0042 family finger-like domain-containing protein</fullName>
    </submittedName>
</protein>
<feature type="compositionally biased region" description="Basic and acidic residues" evidence="1">
    <location>
        <begin position="63"/>
        <end position="73"/>
    </location>
</feature>
<evidence type="ECO:0000256" key="2">
    <source>
        <dbReference type="SAM" id="Phobius"/>
    </source>
</evidence>
<dbReference type="Proteomes" id="UP000198926">
    <property type="component" value="Unassembled WGS sequence"/>
</dbReference>
<gene>
    <name evidence="4" type="ORF">SAMN05444714_0140</name>
</gene>
<reference evidence="4 5" key="1">
    <citation type="submission" date="2016-10" db="EMBL/GenBank/DDBJ databases">
        <authorList>
            <person name="de Groot N.N."/>
        </authorList>
    </citation>
    <scope>NUCLEOTIDE SEQUENCE [LARGE SCALE GENOMIC DNA]</scope>
    <source>
        <strain evidence="4 5">DSM 29433</strain>
    </source>
</reference>